<keyword evidence="6" id="KW-0804">Transcription</keyword>
<keyword evidence="3" id="KW-0805">Transcription regulation</keyword>
<dbReference type="GO" id="GO:0032993">
    <property type="term" value="C:protein-DNA complex"/>
    <property type="evidence" value="ECO:0007669"/>
    <property type="project" value="TreeGrafter"/>
</dbReference>
<sequence length="233" mass="26317">MKKILIIEDEEAIAMIEQDYLELSNFETEVVSDGASALQKLNDNSYDLVLLDLMLPGGMSGYDVCKKIRGQVDIPIIMVTAKTESLDKVLGLELGADDYLTKPFDPAELVARVKANLNQYERLKGQTAQAEEKLVIGNGIVMELGSYKVTKDGKELRFPNKEFELLRFLAQNPNYVYSKEQLFEKIWGYDYIGDPATVAVHINRIREKIEQDSNNPKLIETVWGVGYRFNGGK</sequence>
<dbReference type="RefSeq" id="WP_089144067.1">
    <property type="nucleotide sequence ID" value="NZ_LUGD01000073.1"/>
</dbReference>
<feature type="domain" description="OmpR/PhoB-type" evidence="10">
    <location>
        <begin position="131"/>
        <end position="231"/>
    </location>
</feature>
<dbReference type="InterPro" id="IPR036388">
    <property type="entry name" value="WH-like_DNA-bd_sf"/>
</dbReference>
<evidence type="ECO:0000256" key="2">
    <source>
        <dbReference type="ARBA" id="ARBA00023012"/>
    </source>
</evidence>
<evidence type="ECO:0000256" key="4">
    <source>
        <dbReference type="ARBA" id="ARBA00023125"/>
    </source>
</evidence>
<dbReference type="SUPFAM" id="SSF46894">
    <property type="entry name" value="C-terminal effector domain of the bipartite response regulators"/>
    <property type="match status" value="1"/>
</dbReference>
<dbReference type="Gene3D" id="6.10.250.690">
    <property type="match status" value="1"/>
</dbReference>
<dbReference type="Gene3D" id="3.40.50.2300">
    <property type="match status" value="1"/>
</dbReference>
<dbReference type="GO" id="GO:0005829">
    <property type="term" value="C:cytosol"/>
    <property type="evidence" value="ECO:0007669"/>
    <property type="project" value="TreeGrafter"/>
</dbReference>
<evidence type="ECO:0000256" key="5">
    <source>
        <dbReference type="ARBA" id="ARBA00023159"/>
    </source>
</evidence>
<dbReference type="CDD" id="cd17574">
    <property type="entry name" value="REC_OmpR"/>
    <property type="match status" value="1"/>
</dbReference>
<evidence type="ECO:0000313" key="12">
    <source>
        <dbReference type="Proteomes" id="UP000215261"/>
    </source>
</evidence>
<keyword evidence="2" id="KW-0902">Two-component regulatory system</keyword>
<evidence type="ECO:0000256" key="1">
    <source>
        <dbReference type="ARBA" id="ARBA00022553"/>
    </source>
</evidence>
<keyword evidence="1 7" id="KW-0597">Phosphoprotein</keyword>
<dbReference type="InterPro" id="IPR011006">
    <property type="entry name" value="CheY-like_superfamily"/>
</dbReference>
<dbReference type="SMART" id="SM00448">
    <property type="entry name" value="REC"/>
    <property type="match status" value="1"/>
</dbReference>
<dbReference type="Pfam" id="PF00072">
    <property type="entry name" value="Response_reg"/>
    <property type="match status" value="1"/>
</dbReference>
<dbReference type="PROSITE" id="PS51755">
    <property type="entry name" value="OMPR_PHOB"/>
    <property type="match status" value="1"/>
</dbReference>
<comment type="caution">
    <text evidence="11">The sequence shown here is derived from an EMBL/GenBank/DDBJ whole genome shotgun (WGS) entry which is preliminary data.</text>
</comment>
<reference evidence="11 12" key="1">
    <citation type="submission" date="2016-03" db="EMBL/GenBank/DDBJ databases">
        <title>Sequencing of Lactobacillus Species from Commercial Turkeys.</title>
        <authorList>
            <person name="Johnson T.J."/>
            <person name="Youmans B.P."/>
            <person name="Case K.A."/>
        </authorList>
    </citation>
    <scope>NUCLEOTIDE SEQUENCE [LARGE SCALE GENOMIC DNA]</scope>
    <source>
        <strain evidence="11 12">UMNLA1</strain>
    </source>
</reference>
<dbReference type="InterPro" id="IPR016032">
    <property type="entry name" value="Sig_transdc_resp-reg_C-effctor"/>
</dbReference>
<feature type="domain" description="Response regulatory" evidence="9">
    <location>
        <begin position="3"/>
        <end position="117"/>
    </location>
</feature>
<dbReference type="FunFam" id="1.10.10.10:FF:000018">
    <property type="entry name" value="DNA-binding response regulator ResD"/>
    <property type="match status" value="1"/>
</dbReference>
<gene>
    <name evidence="11" type="ORF">AYP69_09755</name>
</gene>
<dbReference type="EMBL" id="LUGO01000089">
    <property type="protein sequence ID" value="OXS37796.1"/>
    <property type="molecule type" value="Genomic_DNA"/>
</dbReference>
<evidence type="ECO:0000259" key="9">
    <source>
        <dbReference type="PROSITE" id="PS50110"/>
    </source>
</evidence>
<protein>
    <submittedName>
        <fullName evidence="11">DNA-binding response regulator</fullName>
    </submittedName>
</protein>
<evidence type="ECO:0000256" key="8">
    <source>
        <dbReference type="PROSITE-ProRule" id="PRU01091"/>
    </source>
</evidence>
<feature type="modified residue" description="4-aspartylphosphate" evidence="7">
    <location>
        <position position="52"/>
    </location>
</feature>
<evidence type="ECO:0000259" key="10">
    <source>
        <dbReference type="PROSITE" id="PS51755"/>
    </source>
</evidence>
<dbReference type="PROSITE" id="PS50110">
    <property type="entry name" value="RESPONSE_REGULATORY"/>
    <property type="match status" value="1"/>
</dbReference>
<dbReference type="PANTHER" id="PTHR48111:SF26">
    <property type="entry name" value="STAGE 0 SPORULATION PROTEIN A HOMOLOG"/>
    <property type="match status" value="1"/>
</dbReference>
<keyword evidence="4 8" id="KW-0238">DNA-binding</keyword>
<organism evidence="11 12">
    <name type="scientific">Ligilactobacillus agilis</name>
    <dbReference type="NCBI Taxonomy" id="1601"/>
    <lineage>
        <taxon>Bacteria</taxon>
        <taxon>Bacillati</taxon>
        <taxon>Bacillota</taxon>
        <taxon>Bacilli</taxon>
        <taxon>Lactobacillales</taxon>
        <taxon>Lactobacillaceae</taxon>
        <taxon>Ligilactobacillus</taxon>
    </lineage>
</organism>
<dbReference type="GO" id="GO:0000976">
    <property type="term" value="F:transcription cis-regulatory region binding"/>
    <property type="evidence" value="ECO:0007669"/>
    <property type="project" value="TreeGrafter"/>
</dbReference>
<dbReference type="InterPro" id="IPR001789">
    <property type="entry name" value="Sig_transdc_resp-reg_receiver"/>
</dbReference>
<dbReference type="Gene3D" id="1.10.10.10">
    <property type="entry name" value="Winged helix-like DNA-binding domain superfamily/Winged helix DNA-binding domain"/>
    <property type="match status" value="1"/>
</dbReference>
<dbReference type="GO" id="GO:0000156">
    <property type="term" value="F:phosphorelay response regulator activity"/>
    <property type="evidence" value="ECO:0007669"/>
    <property type="project" value="TreeGrafter"/>
</dbReference>
<name>A0A226RM64_9LACO</name>
<evidence type="ECO:0000256" key="3">
    <source>
        <dbReference type="ARBA" id="ARBA00023015"/>
    </source>
</evidence>
<dbReference type="InterPro" id="IPR001867">
    <property type="entry name" value="OmpR/PhoB-type_DNA-bd"/>
</dbReference>
<keyword evidence="5" id="KW-0010">Activator</keyword>
<dbReference type="CDD" id="cd00383">
    <property type="entry name" value="trans_reg_C"/>
    <property type="match status" value="1"/>
</dbReference>
<dbReference type="Pfam" id="PF00486">
    <property type="entry name" value="Trans_reg_C"/>
    <property type="match status" value="1"/>
</dbReference>
<dbReference type="SUPFAM" id="SSF52172">
    <property type="entry name" value="CheY-like"/>
    <property type="match status" value="1"/>
</dbReference>
<dbReference type="GO" id="GO:0006355">
    <property type="term" value="P:regulation of DNA-templated transcription"/>
    <property type="evidence" value="ECO:0007669"/>
    <property type="project" value="InterPro"/>
</dbReference>
<dbReference type="FunFam" id="3.40.50.2300:FF:000001">
    <property type="entry name" value="DNA-binding response regulator PhoB"/>
    <property type="match status" value="1"/>
</dbReference>
<evidence type="ECO:0000256" key="7">
    <source>
        <dbReference type="PROSITE-ProRule" id="PRU00169"/>
    </source>
</evidence>
<dbReference type="Proteomes" id="UP000215261">
    <property type="component" value="Unassembled WGS sequence"/>
</dbReference>
<feature type="DNA-binding region" description="OmpR/PhoB-type" evidence="8">
    <location>
        <begin position="131"/>
        <end position="231"/>
    </location>
</feature>
<accession>A0A226RM64</accession>
<dbReference type="AlphaFoldDB" id="A0A226RM64"/>
<dbReference type="InterPro" id="IPR039420">
    <property type="entry name" value="WalR-like"/>
</dbReference>
<evidence type="ECO:0000313" key="11">
    <source>
        <dbReference type="EMBL" id="OXS37796.1"/>
    </source>
</evidence>
<dbReference type="SMART" id="SM00862">
    <property type="entry name" value="Trans_reg_C"/>
    <property type="match status" value="1"/>
</dbReference>
<evidence type="ECO:0000256" key="6">
    <source>
        <dbReference type="ARBA" id="ARBA00023163"/>
    </source>
</evidence>
<dbReference type="PANTHER" id="PTHR48111">
    <property type="entry name" value="REGULATOR OF RPOS"/>
    <property type="match status" value="1"/>
</dbReference>
<proteinExistence type="predicted"/>